<evidence type="ECO:0000256" key="1">
    <source>
        <dbReference type="ARBA" id="ARBA00023015"/>
    </source>
</evidence>
<evidence type="ECO:0000313" key="6">
    <source>
        <dbReference type="Proteomes" id="UP001317259"/>
    </source>
</evidence>
<keyword evidence="1" id="KW-0805">Transcription regulation</keyword>
<dbReference type="InterPro" id="IPR000792">
    <property type="entry name" value="Tscrpt_reg_LuxR_C"/>
</dbReference>
<evidence type="ECO:0000256" key="3">
    <source>
        <dbReference type="ARBA" id="ARBA00023163"/>
    </source>
</evidence>
<evidence type="ECO:0000259" key="4">
    <source>
        <dbReference type="PROSITE" id="PS50043"/>
    </source>
</evidence>
<dbReference type="Proteomes" id="UP001317259">
    <property type="component" value="Unassembled WGS sequence"/>
</dbReference>
<feature type="domain" description="HTH luxR-type" evidence="4">
    <location>
        <begin position="98"/>
        <end position="163"/>
    </location>
</feature>
<organism evidence="5 6">
    <name type="scientific">Actinomadura luzonensis</name>
    <dbReference type="NCBI Taxonomy" id="2805427"/>
    <lineage>
        <taxon>Bacteria</taxon>
        <taxon>Bacillati</taxon>
        <taxon>Actinomycetota</taxon>
        <taxon>Actinomycetes</taxon>
        <taxon>Streptosporangiales</taxon>
        <taxon>Thermomonosporaceae</taxon>
        <taxon>Actinomadura</taxon>
    </lineage>
</organism>
<keyword evidence="6" id="KW-1185">Reference proteome</keyword>
<name>A0ABT0FT48_9ACTN</name>
<reference evidence="5 6" key="1">
    <citation type="submission" date="2022-04" db="EMBL/GenBank/DDBJ databases">
        <title>Genome draft of Actinomadura sp. ATCC 31491.</title>
        <authorList>
            <person name="Shi X."/>
            <person name="Du Y."/>
        </authorList>
    </citation>
    <scope>NUCLEOTIDE SEQUENCE [LARGE SCALE GENOMIC DNA]</scope>
    <source>
        <strain evidence="5 6">ATCC 31491</strain>
    </source>
</reference>
<dbReference type="InterPro" id="IPR036388">
    <property type="entry name" value="WH-like_DNA-bd_sf"/>
</dbReference>
<dbReference type="PANTHER" id="PTHR44688">
    <property type="entry name" value="DNA-BINDING TRANSCRIPTIONAL ACTIVATOR DEVR_DOSR"/>
    <property type="match status" value="1"/>
</dbReference>
<dbReference type="PANTHER" id="PTHR44688:SF16">
    <property type="entry name" value="DNA-BINDING TRANSCRIPTIONAL ACTIVATOR DEVR_DOSR"/>
    <property type="match status" value="1"/>
</dbReference>
<proteinExistence type="predicted"/>
<keyword evidence="3" id="KW-0804">Transcription</keyword>
<dbReference type="CDD" id="cd06170">
    <property type="entry name" value="LuxR_C_like"/>
    <property type="match status" value="1"/>
</dbReference>
<dbReference type="SUPFAM" id="SSF46894">
    <property type="entry name" value="C-terminal effector domain of the bipartite response regulators"/>
    <property type="match status" value="1"/>
</dbReference>
<sequence>MGLTVELLAWTAASAGRFRRAARLLGVLDGVWSAVGAPLSGFGHLAGYHEGCERVTREALGEAGFLAERRRGARLPYGEALAYALEEPQGEPQGEERSAACASPLTRRELEIARLVARGLTNKEIAASLVIAQRTAEGHVERILTKLGFVSRAQIAGWVGERGRTGE</sequence>
<evidence type="ECO:0000313" key="5">
    <source>
        <dbReference type="EMBL" id="MCK2215509.1"/>
    </source>
</evidence>
<accession>A0ABT0FT48</accession>
<gene>
    <name evidence="5" type="ORF">MF672_017190</name>
</gene>
<dbReference type="PRINTS" id="PR00038">
    <property type="entry name" value="HTHLUXR"/>
</dbReference>
<dbReference type="Pfam" id="PF00196">
    <property type="entry name" value="GerE"/>
    <property type="match status" value="1"/>
</dbReference>
<dbReference type="EMBL" id="JAKRKC020000001">
    <property type="protein sequence ID" value="MCK2215509.1"/>
    <property type="molecule type" value="Genomic_DNA"/>
</dbReference>
<protein>
    <submittedName>
        <fullName evidence="5">Helix-turn-helix transcriptional regulator</fullName>
    </submittedName>
</protein>
<dbReference type="PROSITE" id="PS50043">
    <property type="entry name" value="HTH_LUXR_2"/>
    <property type="match status" value="1"/>
</dbReference>
<comment type="caution">
    <text evidence="5">The sequence shown here is derived from an EMBL/GenBank/DDBJ whole genome shotgun (WGS) entry which is preliminary data.</text>
</comment>
<evidence type="ECO:0000256" key="2">
    <source>
        <dbReference type="ARBA" id="ARBA00023125"/>
    </source>
</evidence>
<dbReference type="SMART" id="SM00421">
    <property type="entry name" value="HTH_LUXR"/>
    <property type="match status" value="1"/>
</dbReference>
<keyword evidence="2" id="KW-0238">DNA-binding</keyword>
<dbReference type="InterPro" id="IPR016032">
    <property type="entry name" value="Sig_transdc_resp-reg_C-effctor"/>
</dbReference>
<dbReference type="Gene3D" id="1.10.10.10">
    <property type="entry name" value="Winged helix-like DNA-binding domain superfamily/Winged helix DNA-binding domain"/>
    <property type="match status" value="1"/>
</dbReference>